<dbReference type="InterPro" id="IPR011335">
    <property type="entry name" value="Restrct_endonuc-II-like"/>
</dbReference>
<dbReference type="FunFam" id="3.40.960.10:FF:000002">
    <property type="entry name" value="DNA helicase related protein"/>
    <property type="match status" value="1"/>
</dbReference>
<evidence type="ECO:0000256" key="5">
    <source>
        <dbReference type="ARBA" id="ARBA00022840"/>
    </source>
</evidence>
<evidence type="ECO:0000259" key="7">
    <source>
        <dbReference type="Pfam" id="PF13087"/>
    </source>
</evidence>
<dbReference type="Gene3D" id="3.40.960.10">
    <property type="entry name" value="VSR Endonuclease"/>
    <property type="match status" value="1"/>
</dbReference>
<comment type="caution">
    <text evidence="9">The sequence shown here is derived from an EMBL/GenBank/DDBJ whole genome shotgun (WGS) entry which is preliminary data.</text>
</comment>
<name>A0A8J3LMX4_9ACTN</name>
<dbReference type="EMBL" id="BONJ01000032">
    <property type="protein sequence ID" value="GIG17515.1"/>
    <property type="molecule type" value="Genomic_DNA"/>
</dbReference>
<dbReference type="PANTHER" id="PTHR43788:SF8">
    <property type="entry name" value="DNA-BINDING PROTEIN SMUBP-2"/>
    <property type="match status" value="1"/>
</dbReference>
<dbReference type="Pfam" id="PF18741">
    <property type="entry name" value="MTES_1575"/>
    <property type="match status" value="1"/>
</dbReference>
<dbReference type="InterPro" id="IPR025103">
    <property type="entry name" value="DUF4011"/>
</dbReference>
<keyword evidence="5" id="KW-0067">ATP-binding</keyword>
<dbReference type="InterPro" id="IPR041679">
    <property type="entry name" value="DNA2/NAM7-like_C"/>
</dbReference>
<evidence type="ECO:0000259" key="6">
    <source>
        <dbReference type="Pfam" id="PF13086"/>
    </source>
</evidence>
<evidence type="ECO:0000256" key="1">
    <source>
        <dbReference type="ARBA" id="ARBA00007913"/>
    </source>
</evidence>
<evidence type="ECO:0008006" key="11">
    <source>
        <dbReference type="Google" id="ProtNLM"/>
    </source>
</evidence>
<keyword evidence="10" id="KW-1185">Reference proteome</keyword>
<proteinExistence type="inferred from homology"/>
<keyword evidence="3" id="KW-0378">Hydrolase</keyword>
<dbReference type="Pfam" id="PF13086">
    <property type="entry name" value="AAA_11"/>
    <property type="match status" value="2"/>
</dbReference>
<comment type="similarity">
    <text evidence="1">Belongs to the DNA2/NAM7 helicase family.</text>
</comment>
<dbReference type="RefSeq" id="WP_166388400.1">
    <property type="nucleotide sequence ID" value="NZ_BAAATT010000037.1"/>
</dbReference>
<dbReference type="PANTHER" id="PTHR43788">
    <property type="entry name" value="DNA2/NAM7 HELICASE FAMILY MEMBER"/>
    <property type="match status" value="1"/>
</dbReference>
<feature type="domain" description="DNA2/NAM7 helicase-like C-terminal" evidence="7">
    <location>
        <begin position="958"/>
        <end position="1081"/>
    </location>
</feature>
<dbReference type="Pfam" id="PF13087">
    <property type="entry name" value="AAA_12"/>
    <property type="match status" value="1"/>
</dbReference>
<dbReference type="GO" id="GO:0005524">
    <property type="term" value="F:ATP binding"/>
    <property type="evidence" value="ECO:0007669"/>
    <property type="project" value="UniProtKB-KW"/>
</dbReference>
<evidence type="ECO:0000256" key="3">
    <source>
        <dbReference type="ARBA" id="ARBA00022801"/>
    </source>
</evidence>
<protein>
    <recommendedName>
        <fullName evidence="11">AAA domain-containing protein</fullName>
    </recommendedName>
</protein>
<dbReference type="Pfam" id="PF13195">
    <property type="entry name" value="DUF4011"/>
    <property type="match status" value="1"/>
</dbReference>
<dbReference type="Gene3D" id="3.40.50.300">
    <property type="entry name" value="P-loop containing nucleotide triphosphate hydrolases"/>
    <property type="match status" value="3"/>
</dbReference>
<feature type="domain" description="DNA2/NAM7 helicase helicase" evidence="6">
    <location>
        <begin position="818"/>
        <end position="858"/>
    </location>
</feature>
<dbReference type="InterPro" id="IPR049468">
    <property type="entry name" value="Restrct_endonuc-II-like_dom"/>
</dbReference>
<evidence type="ECO:0000259" key="8">
    <source>
        <dbReference type="Pfam" id="PF18741"/>
    </source>
</evidence>
<dbReference type="GO" id="GO:0043139">
    <property type="term" value="F:5'-3' DNA helicase activity"/>
    <property type="evidence" value="ECO:0007669"/>
    <property type="project" value="TreeGrafter"/>
</dbReference>
<dbReference type="SUPFAM" id="SSF52540">
    <property type="entry name" value="P-loop containing nucleoside triphosphate hydrolases"/>
    <property type="match status" value="1"/>
</dbReference>
<feature type="domain" description="DNA2/NAM7 helicase helicase" evidence="6">
    <location>
        <begin position="274"/>
        <end position="341"/>
    </location>
</feature>
<dbReference type="InterPro" id="IPR027417">
    <property type="entry name" value="P-loop_NTPase"/>
</dbReference>
<dbReference type="Proteomes" id="UP000660339">
    <property type="component" value="Unassembled WGS sequence"/>
</dbReference>
<dbReference type="InterPro" id="IPR041677">
    <property type="entry name" value="DNA2/NAM7_AAA_11"/>
</dbReference>
<evidence type="ECO:0000256" key="2">
    <source>
        <dbReference type="ARBA" id="ARBA00022741"/>
    </source>
</evidence>
<reference evidence="9" key="1">
    <citation type="submission" date="2021-01" db="EMBL/GenBank/DDBJ databases">
        <title>Whole genome shotgun sequence of Catellatospora methionotrophica NBRC 14553.</title>
        <authorList>
            <person name="Komaki H."/>
            <person name="Tamura T."/>
        </authorList>
    </citation>
    <scope>NUCLEOTIDE SEQUENCE</scope>
    <source>
        <strain evidence="9">NBRC 14553</strain>
    </source>
</reference>
<evidence type="ECO:0000313" key="9">
    <source>
        <dbReference type="EMBL" id="GIG17515.1"/>
    </source>
</evidence>
<dbReference type="GO" id="GO:0016787">
    <property type="term" value="F:hydrolase activity"/>
    <property type="evidence" value="ECO:0007669"/>
    <property type="project" value="UniProtKB-KW"/>
</dbReference>
<keyword evidence="2" id="KW-0547">Nucleotide-binding</keyword>
<dbReference type="InterPro" id="IPR050534">
    <property type="entry name" value="Coronavir_polyprotein_1ab"/>
</dbReference>
<gene>
    <name evidence="9" type="ORF">Cme02nite_58470</name>
</gene>
<keyword evidence="4" id="KW-0347">Helicase</keyword>
<evidence type="ECO:0000313" key="10">
    <source>
        <dbReference type="Proteomes" id="UP000660339"/>
    </source>
</evidence>
<accession>A0A8J3LMX4</accession>
<dbReference type="SUPFAM" id="SSF52980">
    <property type="entry name" value="Restriction endonuclease-like"/>
    <property type="match status" value="1"/>
</dbReference>
<sequence>MTVSDSVPQLPQPSHVALATRRWADALVDDSGRNQLAYYRDLRAGTLRLDTARPEAVTVLTAGRTVTLRQLFPDDVAHADAMRRTRTIRTRMRTLAEERGVDVGYLASGIASWWEADRTPRSPVLLHRLTVRTTSAAETDFALTLDTEPTVNPVLLFKLFKEHRLDIDPETLLDALPDGPYDPAPLFEQLAKAAQDVRGFTVGPELLVGTFLYEKLPMVADITEHSELLESSEVIAALAGDPRALSELYATAPVEPDAPDRLPPGDEFLVLDADSSQSYAVNAAVAGHHLVVKGPPGTGKSQTIANMIMALAARGRTALFVAEKRAAIDAVLDRLNQVGLDDLVQNLHGDQSSRRELARALDSRLQRARHETRPTTEDTDRSLLDARGALAAHHAALHTKHDPWGLSMFELQSRLLGVSPADMTPQRWSGDDLARLDAPTAARLRAAVTELAQLGAFDAEPGPGPWVRSTIPDRAAAQLAYALAGQAATTLAPARQRLTALAAQLGLSVPGTLGSAQKMAALLSEVDATLRRLRPEAYAADLAAWVTASQTGPDRASMSFWQRRKLLKQIRAHWIAPGRPSTAELHQAAVAAADELARWRVVSRDGQPPRTSPSAAASLAVFAEFAGALESLRGYVPVDNDDLTLLQPELDRLAGDQADLLRTARRNELAASLVEWRARRLLDELAARGVGGDTARAGAAFDHAWLSSVLEHVRFTDEHLSTFHGAALHAAVTSFHTADAAHITAAAQRVRHLAARNLMAVLDEFPDQQQLVRREAAKKARHLPVRKLFEQAPDALTALKPCWAMSPLLVSQVLPARVLFDVVIFDEASQVEPVDGVPAIMRGRQVVVAGDEHQLPPTNFFQRADGDADTPDDGTALGDDVESLLQAFAHTLPLPQVRHLAWHYRSRDERLIAFSDRHVYAPNGNALTTFPGADAGDCISHVLVTGEADPDASAESGSAEVRRVVELILAHAAQRPAESLGVITMGITHAERVDAALRRALATRPELEPYFSEHGHEPFFVKNIERVQGDERDAVILTVGYPKGLDGRMLYRFGPLNTKGGHRRLNVAITRARRRMTVVSSFTHLDMDPQRLRAEGAVMLRDFLAYASSGGRRESLAAVTAPALNPFEADVLAKLTAAGIPLVVQHGVGGHRIDFAATHPDDPERLVLAIEADGASYHASPTVRDRDRLRQQHLERLGWRFHRIWSTDWMRQREVEIAKARAVYDLAVSESAGLPMDTVADGVTLRLPSATPRSLPKPELPPTAQITEVPRQTLVDLVRWIESDGLNRTEDEVVAEATTELGFARRGPRITETLRQVRRETIEGGATS</sequence>
<evidence type="ECO:0000256" key="4">
    <source>
        <dbReference type="ARBA" id="ARBA00022806"/>
    </source>
</evidence>
<feature type="domain" description="Restriction endonuclease type II-like" evidence="8">
    <location>
        <begin position="1127"/>
        <end position="1220"/>
    </location>
</feature>
<organism evidence="9 10">
    <name type="scientific">Catellatospora methionotrophica</name>
    <dbReference type="NCBI Taxonomy" id="121620"/>
    <lineage>
        <taxon>Bacteria</taxon>
        <taxon>Bacillati</taxon>
        <taxon>Actinomycetota</taxon>
        <taxon>Actinomycetes</taxon>
        <taxon>Micromonosporales</taxon>
        <taxon>Micromonosporaceae</taxon>
        <taxon>Catellatospora</taxon>
    </lineage>
</organism>